<keyword evidence="1" id="KW-0472">Membrane</keyword>
<evidence type="ECO:0000256" key="1">
    <source>
        <dbReference type="SAM" id="Phobius"/>
    </source>
</evidence>
<feature type="transmembrane region" description="Helical" evidence="1">
    <location>
        <begin position="116"/>
        <end position="138"/>
    </location>
</feature>
<feature type="transmembrane region" description="Helical" evidence="1">
    <location>
        <begin position="38"/>
        <end position="55"/>
    </location>
</feature>
<sequence>MDAASAELLEALAIMFTVIPFGLVVVIVQIIRTQRSISDALMSGILTAFWAWGLIKVKRLNFWLQRAGRFDQMFSLMQIHLFEMASYLMLLLILSEDGLQGMLRMVIKCFRGLARPLVRLYLVGLAITGYGMGVLFAGPPDTTTLFHGDFGVHFITTGLIVIIFGVSSHPDDLPGRMAAVSLIAYICLLFVATYIGGSWQ</sequence>
<accession>A0A8J5S704</accession>
<feature type="transmembrane region" description="Helical" evidence="1">
    <location>
        <begin position="150"/>
        <end position="166"/>
    </location>
</feature>
<dbReference type="Proteomes" id="UP000729402">
    <property type="component" value="Unassembled WGS sequence"/>
</dbReference>
<feature type="transmembrane region" description="Helical" evidence="1">
    <location>
        <begin position="12"/>
        <end position="31"/>
    </location>
</feature>
<evidence type="ECO:0000313" key="3">
    <source>
        <dbReference type="Proteomes" id="UP000729402"/>
    </source>
</evidence>
<protein>
    <submittedName>
        <fullName evidence="2">Uncharacterized protein</fullName>
    </submittedName>
</protein>
<gene>
    <name evidence="2" type="ORF">GUJ93_ZPchr0006g40772</name>
</gene>
<evidence type="ECO:0000313" key="2">
    <source>
        <dbReference type="EMBL" id="KAG8069515.1"/>
    </source>
</evidence>
<keyword evidence="3" id="KW-1185">Reference proteome</keyword>
<reference evidence="2" key="2">
    <citation type="submission" date="2021-02" db="EMBL/GenBank/DDBJ databases">
        <authorList>
            <person name="Kimball J.A."/>
            <person name="Haas M.W."/>
            <person name="Macchietto M."/>
            <person name="Kono T."/>
            <person name="Duquette J."/>
            <person name="Shao M."/>
        </authorList>
    </citation>
    <scope>NUCLEOTIDE SEQUENCE</scope>
    <source>
        <tissue evidence="2">Fresh leaf tissue</tissue>
    </source>
</reference>
<feature type="transmembrane region" description="Helical" evidence="1">
    <location>
        <begin position="178"/>
        <end position="197"/>
    </location>
</feature>
<dbReference type="AlphaFoldDB" id="A0A8J5S704"/>
<organism evidence="2 3">
    <name type="scientific">Zizania palustris</name>
    <name type="common">Northern wild rice</name>
    <dbReference type="NCBI Taxonomy" id="103762"/>
    <lineage>
        <taxon>Eukaryota</taxon>
        <taxon>Viridiplantae</taxon>
        <taxon>Streptophyta</taxon>
        <taxon>Embryophyta</taxon>
        <taxon>Tracheophyta</taxon>
        <taxon>Spermatophyta</taxon>
        <taxon>Magnoliopsida</taxon>
        <taxon>Liliopsida</taxon>
        <taxon>Poales</taxon>
        <taxon>Poaceae</taxon>
        <taxon>BOP clade</taxon>
        <taxon>Oryzoideae</taxon>
        <taxon>Oryzeae</taxon>
        <taxon>Zizaniinae</taxon>
        <taxon>Zizania</taxon>
    </lineage>
</organism>
<dbReference type="EMBL" id="JAAALK010000283">
    <property type="protein sequence ID" value="KAG8069515.1"/>
    <property type="molecule type" value="Genomic_DNA"/>
</dbReference>
<comment type="caution">
    <text evidence="2">The sequence shown here is derived from an EMBL/GenBank/DDBJ whole genome shotgun (WGS) entry which is preliminary data.</text>
</comment>
<reference evidence="2" key="1">
    <citation type="journal article" date="2021" name="bioRxiv">
        <title>Whole Genome Assembly and Annotation of Northern Wild Rice, Zizania palustris L., Supports a Whole Genome Duplication in the Zizania Genus.</title>
        <authorList>
            <person name="Haas M."/>
            <person name="Kono T."/>
            <person name="Macchietto M."/>
            <person name="Millas R."/>
            <person name="McGilp L."/>
            <person name="Shao M."/>
            <person name="Duquette J."/>
            <person name="Hirsch C.N."/>
            <person name="Kimball J."/>
        </authorList>
    </citation>
    <scope>NUCLEOTIDE SEQUENCE</scope>
    <source>
        <tissue evidence="2">Fresh leaf tissue</tissue>
    </source>
</reference>
<feature type="transmembrane region" description="Helical" evidence="1">
    <location>
        <begin position="75"/>
        <end position="95"/>
    </location>
</feature>
<keyword evidence="1" id="KW-1133">Transmembrane helix</keyword>
<name>A0A8J5S704_ZIZPA</name>
<dbReference type="OrthoDB" id="689529at2759"/>
<proteinExistence type="predicted"/>
<keyword evidence="1" id="KW-0812">Transmembrane</keyword>